<keyword evidence="1" id="KW-0472">Membrane</keyword>
<evidence type="ECO:0000259" key="2">
    <source>
        <dbReference type="Pfam" id="PF01926"/>
    </source>
</evidence>
<proteinExistence type="predicted"/>
<dbReference type="EMBL" id="CP039268">
    <property type="protein sequence ID" value="QGU31574.1"/>
    <property type="molecule type" value="Genomic_DNA"/>
</dbReference>
<dbReference type="Pfam" id="PF01926">
    <property type="entry name" value="MMR_HSR1"/>
    <property type="match status" value="1"/>
</dbReference>
<keyword evidence="1" id="KW-1133">Transmembrane helix</keyword>
<evidence type="ECO:0000313" key="4">
    <source>
        <dbReference type="Proteomes" id="UP000426424"/>
    </source>
</evidence>
<protein>
    <recommendedName>
        <fullName evidence="2">G domain-containing protein</fullName>
    </recommendedName>
</protein>
<dbReference type="CDD" id="cd00882">
    <property type="entry name" value="Ras_like_GTPase"/>
    <property type="match status" value="1"/>
</dbReference>
<evidence type="ECO:0000256" key="1">
    <source>
        <dbReference type="SAM" id="Phobius"/>
    </source>
</evidence>
<dbReference type="Proteomes" id="UP000426424">
    <property type="component" value="Chromosome"/>
</dbReference>
<keyword evidence="1" id="KW-0812">Transmembrane</keyword>
<feature type="transmembrane region" description="Helical" evidence="1">
    <location>
        <begin position="343"/>
        <end position="365"/>
    </location>
</feature>
<dbReference type="RefSeq" id="WP_153973774.1">
    <property type="nucleotide sequence ID" value="NZ_CP039268.1"/>
</dbReference>
<name>A0A6I6DVK1_THETI</name>
<keyword evidence="4" id="KW-1185">Reference proteome</keyword>
<feature type="transmembrane region" description="Helical" evidence="1">
    <location>
        <begin position="306"/>
        <end position="323"/>
    </location>
</feature>
<organism evidence="3 4">
    <name type="scientific">Thermochromatium tepidum ATCC 43061</name>
    <dbReference type="NCBI Taxonomy" id="316276"/>
    <lineage>
        <taxon>Bacteria</taxon>
        <taxon>Pseudomonadati</taxon>
        <taxon>Pseudomonadota</taxon>
        <taxon>Gammaproteobacteria</taxon>
        <taxon>Chromatiales</taxon>
        <taxon>Chromatiaceae</taxon>
        <taxon>Thermochromatium</taxon>
    </lineage>
</organism>
<dbReference type="InterPro" id="IPR027417">
    <property type="entry name" value="P-loop_NTPase"/>
</dbReference>
<feature type="transmembrane region" description="Helical" evidence="1">
    <location>
        <begin position="261"/>
        <end position="285"/>
    </location>
</feature>
<dbReference type="InterPro" id="IPR006073">
    <property type="entry name" value="GTP-bd"/>
</dbReference>
<gene>
    <name evidence="3" type="ORF">E6P07_00325</name>
</gene>
<sequence>MGEGRRWQRLAEVLLNPHIDDAALESALRTARERASLPLLWLIGKTQSGKSSLIHALTGSPAAEIGNGFQPCTRSSRIYDFPAEAPVIRFLDTRGLGEVDYDPEEDIRFGESQAHLLVVVMKAGDLDQTAVLEVVRTVRRRHPEWPLLLVQTALHELYPPRFEHPQPYPFATVPWPASLPSDLIRALRMQRELASDLPGRAPAHWVVVDLTRPEDGYEPADYGLDALWEAIDTLSALPLRLLLGRDPEVQDLFDRAAHPHILGYTLAAAGLGALPGVDLAGVPLIQAKMLQSLAALHGQTWDRRSILEFLGLLGAGFGFSYGARMAGRTLIKLVPYLGQTLGAVWGASASGATTFALGKAAAYYLRRRNLGLSTEARALRRVFADQISQGTWMVRDSLVGE</sequence>
<accession>A0A6I6DVK1</accession>
<reference evidence="3 4" key="1">
    <citation type="submission" date="2019-12" db="EMBL/GenBank/DDBJ databases">
        <title>The complete genome of the thermophilic, anoxygenic phototrophic gammaproteobacterium Thermochromatium tepidum.</title>
        <authorList>
            <person name="Sattley W.M."/>
            <person name="Swingley W.D."/>
            <person name="Burchell B.M."/>
            <person name="Gurbani S.A."/>
            <person name="Kujawa C.M."/>
            <person name="Nuccio D.A."/>
            <person name="Schladweiler J."/>
            <person name="Shaffer K.N."/>
            <person name="Stokes L.M."/>
            <person name="Touchman J.W."/>
            <person name="Blankenship R.E."/>
            <person name="Madigan M.T."/>
        </authorList>
    </citation>
    <scope>NUCLEOTIDE SEQUENCE [LARGE SCALE GENOMIC DNA]</scope>
    <source>
        <strain evidence="3 4">ATCC 43061</strain>
    </source>
</reference>
<dbReference type="OrthoDB" id="417988at2"/>
<dbReference type="SUPFAM" id="SSF52540">
    <property type="entry name" value="P-loop containing nucleoside triphosphate hydrolases"/>
    <property type="match status" value="1"/>
</dbReference>
<feature type="domain" description="G" evidence="2">
    <location>
        <begin position="42"/>
        <end position="128"/>
    </location>
</feature>
<evidence type="ECO:0000313" key="3">
    <source>
        <dbReference type="EMBL" id="QGU31574.1"/>
    </source>
</evidence>
<dbReference type="AlphaFoldDB" id="A0A6I6DVK1"/>
<dbReference type="KEGG" id="ttp:E6P07_00325"/>
<dbReference type="Gene3D" id="3.40.50.300">
    <property type="entry name" value="P-loop containing nucleotide triphosphate hydrolases"/>
    <property type="match status" value="1"/>
</dbReference>
<dbReference type="GO" id="GO:0005525">
    <property type="term" value="F:GTP binding"/>
    <property type="evidence" value="ECO:0007669"/>
    <property type="project" value="InterPro"/>
</dbReference>